<reference evidence="1" key="1">
    <citation type="submission" date="2020-02" db="EMBL/GenBank/DDBJ databases">
        <authorList>
            <person name="Meier V. D."/>
        </authorList>
    </citation>
    <scope>NUCLEOTIDE SEQUENCE</scope>
    <source>
        <strain evidence="1">AVDCRST_MAG16</strain>
    </source>
</reference>
<proteinExistence type="predicted"/>
<evidence type="ECO:0000313" key="1">
    <source>
        <dbReference type="EMBL" id="CAA9347783.1"/>
    </source>
</evidence>
<accession>A0A6J4M1U6</accession>
<name>A0A6J4M1U6_9ACTN</name>
<sequence length="73" mass="8037">MDRAGQKEIVRQDVDGYLWSTPDELMERTARLAADDALRARLAAGALARAEHDSECAFAERWQAIAARHALGA</sequence>
<protein>
    <submittedName>
        <fullName evidence="1">Uncharacterized protein</fullName>
    </submittedName>
</protein>
<dbReference type="SUPFAM" id="SSF53756">
    <property type="entry name" value="UDP-Glycosyltransferase/glycogen phosphorylase"/>
    <property type="match status" value="1"/>
</dbReference>
<dbReference type="Gene3D" id="3.40.50.2000">
    <property type="entry name" value="Glycogen Phosphorylase B"/>
    <property type="match status" value="1"/>
</dbReference>
<organism evidence="1">
    <name type="scientific">uncultured Frankineae bacterium</name>
    <dbReference type="NCBI Taxonomy" id="437475"/>
    <lineage>
        <taxon>Bacteria</taxon>
        <taxon>Bacillati</taxon>
        <taxon>Actinomycetota</taxon>
        <taxon>Actinomycetes</taxon>
        <taxon>Frankiales</taxon>
        <taxon>environmental samples</taxon>
    </lineage>
</organism>
<gene>
    <name evidence="1" type="ORF">AVDCRST_MAG16-2161</name>
</gene>
<dbReference type="EMBL" id="CADCUE010000201">
    <property type="protein sequence ID" value="CAA9347783.1"/>
    <property type="molecule type" value="Genomic_DNA"/>
</dbReference>
<dbReference type="AlphaFoldDB" id="A0A6J4M1U6"/>